<feature type="region of interest" description="Disordered" evidence="2">
    <location>
        <begin position="163"/>
        <end position="216"/>
    </location>
</feature>
<dbReference type="RefSeq" id="WP_197012450.1">
    <property type="nucleotide sequence ID" value="NZ_BAABES010000010.1"/>
</dbReference>
<organism evidence="3 4">
    <name type="scientific">Actinomadura viridis</name>
    <dbReference type="NCBI Taxonomy" id="58110"/>
    <lineage>
        <taxon>Bacteria</taxon>
        <taxon>Bacillati</taxon>
        <taxon>Actinomycetota</taxon>
        <taxon>Actinomycetes</taxon>
        <taxon>Streptosporangiales</taxon>
        <taxon>Thermomonosporaceae</taxon>
        <taxon>Actinomadura</taxon>
    </lineage>
</organism>
<dbReference type="Proteomes" id="UP000614047">
    <property type="component" value="Unassembled WGS sequence"/>
</dbReference>
<accession>A0A931DF07</accession>
<feature type="compositionally biased region" description="Basic and acidic residues" evidence="2">
    <location>
        <begin position="163"/>
        <end position="182"/>
    </location>
</feature>
<comment type="caution">
    <text evidence="3">The sequence shown here is derived from an EMBL/GenBank/DDBJ whole genome shotgun (WGS) entry which is preliminary data.</text>
</comment>
<evidence type="ECO:0000313" key="3">
    <source>
        <dbReference type="EMBL" id="MBG6089909.1"/>
    </source>
</evidence>
<evidence type="ECO:0000256" key="2">
    <source>
        <dbReference type="SAM" id="MobiDB-lite"/>
    </source>
</evidence>
<proteinExistence type="predicted"/>
<name>A0A931DF07_9ACTN</name>
<keyword evidence="1" id="KW-0175">Coiled coil</keyword>
<feature type="region of interest" description="Disordered" evidence="2">
    <location>
        <begin position="1"/>
        <end position="50"/>
    </location>
</feature>
<dbReference type="EMBL" id="JADOUA010000001">
    <property type="protein sequence ID" value="MBG6089909.1"/>
    <property type="molecule type" value="Genomic_DNA"/>
</dbReference>
<evidence type="ECO:0000313" key="4">
    <source>
        <dbReference type="Proteomes" id="UP000614047"/>
    </source>
</evidence>
<protein>
    <recommendedName>
        <fullName evidence="5">Scaffolding protein</fullName>
    </recommendedName>
</protein>
<evidence type="ECO:0008006" key="5">
    <source>
        <dbReference type="Google" id="ProtNLM"/>
    </source>
</evidence>
<sequence length="216" mass="23623">MPDEAAENSTEPTSADEGAVEKQDEATDNGDETTATKPQEGPPAEQPFNEAQYKAKIHKANQEAANLRKRLKDLEPLAAKAKELEDAQKTEAERLQARLDEREREIGALRKRAVKSEVRALAAAAFADPTDPEAHLDLNAYVTDVGDIDADAIKADLADLLERKPHLGKLKPAEPERRRPAPDRTQASGANQTRAKDPADEFAGFVNSRLLKSKGR</sequence>
<keyword evidence="4" id="KW-1185">Reference proteome</keyword>
<gene>
    <name evidence="3" type="ORF">IW256_004022</name>
</gene>
<dbReference type="AlphaFoldDB" id="A0A931DF07"/>
<feature type="coiled-coil region" evidence="1">
    <location>
        <begin position="50"/>
        <end position="112"/>
    </location>
</feature>
<evidence type="ECO:0000256" key="1">
    <source>
        <dbReference type="SAM" id="Coils"/>
    </source>
</evidence>
<reference evidence="3" key="1">
    <citation type="submission" date="2020-11" db="EMBL/GenBank/DDBJ databases">
        <title>Sequencing the genomes of 1000 actinobacteria strains.</title>
        <authorList>
            <person name="Klenk H.-P."/>
        </authorList>
    </citation>
    <scope>NUCLEOTIDE SEQUENCE</scope>
    <source>
        <strain evidence="3">DSM 43175</strain>
    </source>
</reference>